<accession>A0ABT3GLX4</accession>
<gene>
    <name evidence="1" type="ORF">OKA05_18085</name>
</gene>
<comment type="caution">
    <text evidence="1">The sequence shown here is derived from an EMBL/GenBank/DDBJ whole genome shotgun (WGS) entry which is preliminary data.</text>
</comment>
<proteinExistence type="predicted"/>
<protein>
    <submittedName>
        <fullName evidence="1">Uncharacterized protein</fullName>
    </submittedName>
</protein>
<dbReference type="InterPro" id="IPR011047">
    <property type="entry name" value="Quinoprotein_ADH-like_sf"/>
</dbReference>
<dbReference type="Proteomes" id="UP001320876">
    <property type="component" value="Unassembled WGS sequence"/>
</dbReference>
<dbReference type="SUPFAM" id="SSF50998">
    <property type="entry name" value="Quinoprotein alcohol dehydrogenase-like"/>
    <property type="match status" value="2"/>
</dbReference>
<evidence type="ECO:0000313" key="1">
    <source>
        <dbReference type="EMBL" id="MCW1924482.1"/>
    </source>
</evidence>
<evidence type="ECO:0000313" key="2">
    <source>
        <dbReference type="Proteomes" id="UP001320876"/>
    </source>
</evidence>
<sequence length="289" mass="31980">MNYRYIDHAGPGVVVLSSVDMEARMVCLADVDLKTGELLAQRTLDLCGADVQRIEYGFVTAATREEFSAWSSRTLEKVFSTEAEGHVLEFLPSLSCFALSGDLDITLYPSDGKRRRVRAKYMTSVTNLSDSKAVFVNGDEEVALAWWGSDGLELEALEDVRSFGVICGAEDPESVVIAVGEGTVYCLNARTRTVRWVINAGRNRFFCASGAMLREGKLYLHVENPEEKKICTVSRVDLASGDFEKVVELPPLKAWLFCPTGDYLFVGARYDEVENPGDLLFKLDVSDIS</sequence>
<dbReference type="EMBL" id="JAPDDT010000008">
    <property type="protein sequence ID" value="MCW1924482.1"/>
    <property type="molecule type" value="Genomic_DNA"/>
</dbReference>
<name>A0ABT3GLX4_9BACT</name>
<organism evidence="1 2">
    <name type="scientific">Luteolibacter arcticus</name>
    <dbReference type="NCBI Taxonomy" id="1581411"/>
    <lineage>
        <taxon>Bacteria</taxon>
        <taxon>Pseudomonadati</taxon>
        <taxon>Verrucomicrobiota</taxon>
        <taxon>Verrucomicrobiia</taxon>
        <taxon>Verrucomicrobiales</taxon>
        <taxon>Verrucomicrobiaceae</taxon>
        <taxon>Luteolibacter</taxon>
    </lineage>
</organism>
<keyword evidence="2" id="KW-1185">Reference proteome</keyword>
<dbReference type="RefSeq" id="WP_264488589.1">
    <property type="nucleotide sequence ID" value="NZ_JAPDDT010000008.1"/>
</dbReference>
<reference evidence="1 2" key="1">
    <citation type="submission" date="2022-10" db="EMBL/GenBank/DDBJ databases">
        <title>Luteolibacter arcticus strain CCTCC AB 2014275, whole genome shotgun sequencing project.</title>
        <authorList>
            <person name="Zhao G."/>
            <person name="Shen L."/>
        </authorList>
    </citation>
    <scope>NUCLEOTIDE SEQUENCE [LARGE SCALE GENOMIC DNA]</scope>
    <source>
        <strain evidence="1 2">CCTCC AB 2014275</strain>
    </source>
</reference>